<sequence length="320" mass="35057">MTILSAWSAVLSRLSGQDDIVIGTPSSSRTPEVESVNGSITNTLALRVDLSGKPSTEELLDRVRRTTLSAFTHQDLSFEQVVEILQPPRKMDHTPLFQVLYSWRNHENSPDLATEAAKFDLTLGMWESDSRIRGSLGYSTALFDRTSIERHVGYLQAMLLEMTADKELPVALAEILSLDERTLLLETLNVTAESHSDSQHLHQLFEQQAERIPNAIAVVHENQSLTYSELNARANRLAHHLIHVGVQPDSVVAICVERSLALIVGILAILKSGGAYVPLDPVHASERLVGILSDAAPSVLVADTCGMKALQGADLSQLKM</sequence>
<organism evidence="5 6">
    <name type="scientific">Mortierella alpina</name>
    <name type="common">Oleaginous fungus</name>
    <name type="synonym">Mortierella renispora</name>
    <dbReference type="NCBI Taxonomy" id="64518"/>
    <lineage>
        <taxon>Eukaryota</taxon>
        <taxon>Fungi</taxon>
        <taxon>Fungi incertae sedis</taxon>
        <taxon>Mucoromycota</taxon>
        <taxon>Mortierellomycotina</taxon>
        <taxon>Mortierellomycetes</taxon>
        <taxon>Mortierellales</taxon>
        <taxon>Mortierellaceae</taxon>
        <taxon>Mortierella</taxon>
    </lineage>
</organism>
<dbReference type="Gene3D" id="3.30.559.30">
    <property type="entry name" value="Nonribosomal peptide synthetase, condensation domain"/>
    <property type="match status" value="1"/>
</dbReference>
<keyword evidence="6" id="KW-1185">Reference proteome</keyword>
<dbReference type="AlphaFoldDB" id="A0A9P6ISS5"/>
<evidence type="ECO:0000259" key="4">
    <source>
        <dbReference type="Pfam" id="PF00668"/>
    </source>
</evidence>
<dbReference type="SUPFAM" id="SSF56801">
    <property type="entry name" value="Acetyl-CoA synthetase-like"/>
    <property type="match status" value="1"/>
</dbReference>
<proteinExistence type="predicted"/>
<dbReference type="SUPFAM" id="SSF52777">
    <property type="entry name" value="CoA-dependent acyltransferases"/>
    <property type="match status" value="1"/>
</dbReference>
<feature type="domain" description="AMP-dependent synthetase/ligase" evidence="3">
    <location>
        <begin position="205"/>
        <end position="304"/>
    </location>
</feature>
<dbReference type="GO" id="GO:0009366">
    <property type="term" value="C:enterobactin synthetase complex"/>
    <property type="evidence" value="ECO:0007669"/>
    <property type="project" value="TreeGrafter"/>
</dbReference>
<gene>
    <name evidence="5" type="ORF">BGZ70_003274</name>
</gene>
<keyword evidence="1" id="KW-0596">Phosphopantetheine</keyword>
<evidence type="ECO:0000313" key="6">
    <source>
        <dbReference type="Proteomes" id="UP000738359"/>
    </source>
</evidence>
<dbReference type="Pfam" id="PF00668">
    <property type="entry name" value="Condensation"/>
    <property type="match status" value="1"/>
</dbReference>
<evidence type="ECO:0000313" key="5">
    <source>
        <dbReference type="EMBL" id="KAF9946336.1"/>
    </source>
</evidence>
<dbReference type="GO" id="GO:0047527">
    <property type="term" value="F:2,3-dihydroxybenzoate-serine ligase activity"/>
    <property type="evidence" value="ECO:0007669"/>
    <property type="project" value="TreeGrafter"/>
</dbReference>
<comment type="caution">
    <text evidence="5">The sequence shown here is derived from an EMBL/GenBank/DDBJ whole genome shotgun (WGS) entry which is preliminary data.</text>
</comment>
<dbReference type="GO" id="GO:0005829">
    <property type="term" value="C:cytosol"/>
    <property type="evidence" value="ECO:0007669"/>
    <property type="project" value="TreeGrafter"/>
</dbReference>
<dbReference type="OrthoDB" id="2428140at2759"/>
<dbReference type="Gene3D" id="3.40.50.12780">
    <property type="entry name" value="N-terminal domain of ligase-like"/>
    <property type="match status" value="1"/>
</dbReference>
<evidence type="ECO:0000259" key="3">
    <source>
        <dbReference type="Pfam" id="PF00501"/>
    </source>
</evidence>
<dbReference type="GO" id="GO:0043041">
    <property type="term" value="P:amino acid activation for nonribosomal peptide biosynthetic process"/>
    <property type="evidence" value="ECO:0007669"/>
    <property type="project" value="TreeGrafter"/>
</dbReference>
<feature type="domain" description="Condensation" evidence="4">
    <location>
        <begin position="3"/>
        <end position="184"/>
    </location>
</feature>
<dbReference type="GO" id="GO:0031177">
    <property type="term" value="F:phosphopantetheine binding"/>
    <property type="evidence" value="ECO:0007669"/>
    <property type="project" value="TreeGrafter"/>
</dbReference>
<dbReference type="InterPro" id="IPR000873">
    <property type="entry name" value="AMP-dep_synth/lig_dom"/>
</dbReference>
<evidence type="ECO:0008006" key="7">
    <source>
        <dbReference type="Google" id="ProtNLM"/>
    </source>
</evidence>
<dbReference type="GO" id="GO:0009239">
    <property type="term" value="P:enterobactin biosynthetic process"/>
    <property type="evidence" value="ECO:0007669"/>
    <property type="project" value="TreeGrafter"/>
</dbReference>
<reference evidence="5" key="1">
    <citation type="journal article" date="2020" name="Fungal Divers.">
        <title>Resolving the Mortierellaceae phylogeny through synthesis of multi-gene phylogenetics and phylogenomics.</title>
        <authorList>
            <person name="Vandepol N."/>
            <person name="Liber J."/>
            <person name="Desiro A."/>
            <person name="Na H."/>
            <person name="Kennedy M."/>
            <person name="Barry K."/>
            <person name="Grigoriev I.V."/>
            <person name="Miller A.N."/>
            <person name="O'Donnell K."/>
            <person name="Stajich J.E."/>
            <person name="Bonito G."/>
        </authorList>
    </citation>
    <scope>NUCLEOTIDE SEQUENCE</scope>
    <source>
        <strain evidence="5">CK1249</strain>
    </source>
</reference>
<dbReference type="PANTHER" id="PTHR45527">
    <property type="entry name" value="NONRIBOSOMAL PEPTIDE SYNTHETASE"/>
    <property type="match status" value="1"/>
</dbReference>
<dbReference type="InterPro" id="IPR042099">
    <property type="entry name" value="ANL_N_sf"/>
</dbReference>
<name>A0A9P6ISS5_MORAP</name>
<accession>A0A9P6ISS5</accession>
<dbReference type="InterPro" id="IPR001242">
    <property type="entry name" value="Condensation_dom"/>
</dbReference>
<evidence type="ECO:0000256" key="1">
    <source>
        <dbReference type="ARBA" id="ARBA00022450"/>
    </source>
</evidence>
<keyword evidence="2" id="KW-0597">Phosphoprotein</keyword>
<protein>
    <recommendedName>
        <fullName evidence="7">Non-ribosomal peptide synthetase</fullName>
    </recommendedName>
</protein>
<dbReference type="PANTHER" id="PTHR45527:SF1">
    <property type="entry name" value="FATTY ACID SYNTHASE"/>
    <property type="match status" value="1"/>
</dbReference>
<dbReference type="Pfam" id="PF00501">
    <property type="entry name" value="AMP-binding"/>
    <property type="match status" value="1"/>
</dbReference>
<dbReference type="EMBL" id="JAAAHY010001870">
    <property type="protein sequence ID" value="KAF9946336.1"/>
    <property type="molecule type" value="Genomic_DNA"/>
</dbReference>
<dbReference type="Proteomes" id="UP000738359">
    <property type="component" value="Unassembled WGS sequence"/>
</dbReference>
<feature type="non-terminal residue" evidence="5">
    <location>
        <position position="320"/>
    </location>
</feature>
<evidence type="ECO:0000256" key="2">
    <source>
        <dbReference type="ARBA" id="ARBA00022553"/>
    </source>
</evidence>